<sequence length="125" mass="13952">MVKRLERMLESKKEPDQPVVPCAKVDIGNGVLVDRTILQMLERQCQSSPGKFARALLRNVFTEEELRGKSLYGMKNNVQKGLPVKEALDPVRLSAVIGYTCDHFPGVNVAYLKNSLAALLAREIK</sequence>
<dbReference type="Pfam" id="PF10523">
    <property type="entry name" value="BEN"/>
    <property type="match status" value="1"/>
</dbReference>
<reference evidence="2 3" key="1">
    <citation type="journal article" date="2023" name="Arcadia Sci">
        <title>De novo assembly of a long-read Amblyomma americanum tick genome.</title>
        <authorList>
            <person name="Chou S."/>
            <person name="Poskanzer K.E."/>
            <person name="Rollins M."/>
            <person name="Thuy-Boun P.S."/>
        </authorList>
    </citation>
    <scope>NUCLEOTIDE SEQUENCE [LARGE SCALE GENOMIC DNA]</scope>
    <source>
        <strain evidence="2">F_SG_1</strain>
        <tissue evidence="2">Salivary glands</tissue>
    </source>
</reference>
<evidence type="ECO:0000313" key="3">
    <source>
        <dbReference type="Proteomes" id="UP001321473"/>
    </source>
</evidence>
<proteinExistence type="predicted"/>
<dbReference type="EMBL" id="JARKHS020025829">
    <property type="protein sequence ID" value="KAK8766998.1"/>
    <property type="molecule type" value="Genomic_DNA"/>
</dbReference>
<organism evidence="2 3">
    <name type="scientific">Amblyomma americanum</name>
    <name type="common">Lone star tick</name>
    <dbReference type="NCBI Taxonomy" id="6943"/>
    <lineage>
        <taxon>Eukaryota</taxon>
        <taxon>Metazoa</taxon>
        <taxon>Ecdysozoa</taxon>
        <taxon>Arthropoda</taxon>
        <taxon>Chelicerata</taxon>
        <taxon>Arachnida</taxon>
        <taxon>Acari</taxon>
        <taxon>Parasitiformes</taxon>
        <taxon>Ixodida</taxon>
        <taxon>Ixodoidea</taxon>
        <taxon>Ixodidae</taxon>
        <taxon>Amblyomminae</taxon>
        <taxon>Amblyomma</taxon>
    </lineage>
</organism>
<gene>
    <name evidence="2" type="ORF">V5799_006222</name>
</gene>
<dbReference type="GO" id="GO:0003677">
    <property type="term" value="F:DNA binding"/>
    <property type="evidence" value="ECO:0007669"/>
    <property type="project" value="InterPro"/>
</dbReference>
<dbReference type="AlphaFoldDB" id="A0AAQ4DX08"/>
<protein>
    <recommendedName>
        <fullName evidence="1">BEN domain-containing protein</fullName>
    </recommendedName>
</protein>
<dbReference type="InterPro" id="IPR018379">
    <property type="entry name" value="BEN_domain"/>
</dbReference>
<dbReference type="Proteomes" id="UP001321473">
    <property type="component" value="Unassembled WGS sequence"/>
</dbReference>
<feature type="domain" description="BEN" evidence="1">
    <location>
        <begin position="28"/>
        <end position="125"/>
    </location>
</feature>
<dbReference type="Gene3D" id="1.10.10.2590">
    <property type="entry name" value="BEN domain"/>
    <property type="match status" value="1"/>
</dbReference>
<comment type="caution">
    <text evidence="2">The sequence shown here is derived from an EMBL/GenBank/DDBJ whole genome shotgun (WGS) entry which is preliminary data.</text>
</comment>
<accession>A0AAQ4DX08</accession>
<keyword evidence="3" id="KW-1185">Reference proteome</keyword>
<evidence type="ECO:0000313" key="2">
    <source>
        <dbReference type="EMBL" id="KAK8766998.1"/>
    </source>
</evidence>
<name>A0AAQ4DX08_AMBAM</name>
<dbReference type="PROSITE" id="PS51457">
    <property type="entry name" value="BEN"/>
    <property type="match status" value="1"/>
</dbReference>
<evidence type="ECO:0000259" key="1">
    <source>
        <dbReference type="PROSITE" id="PS51457"/>
    </source>
</evidence>
<dbReference type="SMART" id="SM01025">
    <property type="entry name" value="BEN"/>
    <property type="match status" value="1"/>
</dbReference>